<dbReference type="Proteomes" id="UP001338125">
    <property type="component" value="Unassembled WGS sequence"/>
</dbReference>
<proteinExistence type="predicted"/>
<feature type="compositionally biased region" description="Basic and acidic residues" evidence="1">
    <location>
        <begin position="335"/>
        <end position="344"/>
    </location>
</feature>
<keyword evidence="3" id="KW-1185">Reference proteome</keyword>
<accession>A0ABR0SQZ4</accession>
<organism evidence="2 3">
    <name type="scientific">Cladobotryum mycophilum</name>
    <dbReference type="NCBI Taxonomy" id="491253"/>
    <lineage>
        <taxon>Eukaryota</taxon>
        <taxon>Fungi</taxon>
        <taxon>Dikarya</taxon>
        <taxon>Ascomycota</taxon>
        <taxon>Pezizomycotina</taxon>
        <taxon>Sordariomycetes</taxon>
        <taxon>Hypocreomycetidae</taxon>
        <taxon>Hypocreales</taxon>
        <taxon>Hypocreaceae</taxon>
        <taxon>Cladobotryum</taxon>
    </lineage>
</organism>
<name>A0ABR0SQZ4_9HYPO</name>
<evidence type="ECO:0000256" key="1">
    <source>
        <dbReference type="SAM" id="MobiDB-lite"/>
    </source>
</evidence>
<protein>
    <submittedName>
        <fullName evidence="2">Uncharacterized protein</fullName>
    </submittedName>
</protein>
<evidence type="ECO:0000313" key="3">
    <source>
        <dbReference type="Proteomes" id="UP001338125"/>
    </source>
</evidence>
<gene>
    <name evidence="2" type="ORF">PT974_04949</name>
</gene>
<dbReference type="EMBL" id="JAVFKD010000010">
    <property type="protein sequence ID" value="KAK5994474.1"/>
    <property type="molecule type" value="Genomic_DNA"/>
</dbReference>
<feature type="region of interest" description="Disordered" evidence="1">
    <location>
        <begin position="335"/>
        <end position="383"/>
    </location>
</feature>
<evidence type="ECO:0000313" key="2">
    <source>
        <dbReference type="EMBL" id="KAK5994474.1"/>
    </source>
</evidence>
<comment type="caution">
    <text evidence="2">The sequence shown here is derived from an EMBL/GenBank/DDBJ whole genome shotgun (WGS) entry which is preliminary data.</text>
</comment>
<sequence>MPHGSRRSRTSSSKVSKKPKEISFHRFVSSLPRPFPDPQAEWHINLYFQCTRLKHQLEKWTDKPLLSDDDLKSLGVERGLAFEVDDTKQIDVEPRYFVGGSSLEAAQRVKHFEQRGEKWPKPEPVRLNSLGSPSPNVADAERFSSYVLALVTTPRYSEYEGCYVDDRNPYWDTPCIPMYRTKVNNFQRDCIYPGKWHEFLLARRWFSYKPLANDLSPNKNISHSLAVVNDSLVPDDRILRSELLSAVKLLRDQLAQRFWPDHYTFPMLLFSFYDGGGRILQMHVESGQFHVRISRLLDLVSPDESVPADGLIVAQWLLAEPIGNTTFCDAHEHKSAREEDHCRSQDPGTTSTLRTDEAPGPVMELKRPSITKGIDSKSSPAVH</sequence>
<reference evidence="2 3" key="1">
    <citation type="submission" date="2024-01" db="EMBL/GenBank/DDBJ databases">
        <title>Complete genome of Cladobotryum mycophilum ATHUM6906.</title>
        <authorList>
            <person name="Christinaki A.C."/>
            <person name="Myridakis A.I."/>
            <person name="Kouvelis V.N."/>
        </authorList>
    </citation>
    <scope>NUCLEOTIDE SEQUENCE [LARGE SCALE GENOMIC DNA]</scope>
    <source>
        <strain evidence="2 3">ATHUM6906</strain>
    </source>
</reference>